<proteinExistence type="predicted"/>
<feature type="compositionally biased region" description="Acidic residues" evidence="1">
    <location>
        <begin position="54"/>
        <end position="97"/>
    </location>
</feature>
<gene>
    <name evidence="3" type="ORF">Tco_0769730</name>
</gene>
<dbReference type="InterPro" id="IPR011009">
    <property type="entry name" value="Kinase-like_dom_sf"/>
</dbReference>
<feature type="region of interest" description="Disordered" evidence="1">
    <location>
        <begin position="50"/>
        <end position="97"/>
    </location>
</feature>
<reference evidence="3" key="1">
    <citation type="journal article" date="2022" name="Int. J. Mol. Sci.">
        <title>Draft Genome of Tanacetum Coccineum: Genomic Comparison of Closely Related Tanacetum-Family Plants.</title>
        <authorList>
            <person name="Yamashiro T."/>
            <person name="Shiraishi A."/>
            <person name="Nakayama K."/>
            <person name="Satake H."/>
        </authorList>
    </citation>
    <scope>NUCLEOTIDE SEQUENCE</scope>
</reference>
<keyword evidence="4" id="KW-1185">Reference proteome</keyword>
<dbReference type="Pfam" id="PF07714">
    <property type="entry name" value="PK_Tyr_Ser-Thr"/>
    <property type="match status" value="1"/>
</dbReference>
<dbReference type="PROSITE" id="PS50011">
    <property type="entry name" value="PROTEIN_KINASE_DOM"/>
    <property type="match status" value="1"/>
</dbReference>
<accession>A0ABQ4ZA78</accession>
<feature type="domain" description="Protein kinase" evidence="2">
    <location>
        <begin position="24"/>
        <end position="348"/>
    </location>
</feature>
<dbReference type="InterPro" id="IPR001245">
    <property type="entry name" value="Ser-Thr/Tyr_kinase_cat_dom"/>
</dbReference>
<dbReference type="Gene3D" id="1.10.510.10">
    <property type="entry name" value="Transferase(Phosphotransferase) domain 1"/>
    <property type="match status" value="1"/>
</dbReference>
<evidence type="ECO:0000259" key="2">
    <source>
        <dbReference type="PROSITE" id="PS50011"/>
    </source>
</evidence>
<evidence type="ECO:0000313" key="3">
    <source>
        <dbReference type="EMBL" id="GJS87094.1"/>
    </source>
</evidence>
<sequence>MSYDTEPKVLLLSFEGLVSITNNFSDEYLIKETSIAKMYKVKISSSQLFVKEDDKEDGEKDGEEDDKEDDEEDGEKDDKEDDKEDDEKDDKEDDEEDLFDIVIRRSTNGRQHREMNNDLMLSLYSRHTNILPILGVFLEDDAMHEVIIVTKYEVNGSLDKHLSDPTTLTWIRRLRICVGVARAMSYLHYGLKKQSSVIHGNIQSSRILLDDKWEPKLYGFQYSIVCHRQQLCLTSKYEGTIQYMDPAYEKTGGLTLKSDVFSFGVVLFEVLFGRKASIVNEDKWYFAKLAKRHYEETILDHMIDPVLREQMDTQSLDIFAKTAYYCLNEQRAQRLNTHEVVERLEEALDHQMKYENPVRFISIYLLC</sequence>
<name>A0ABQ4ZA78_9ASTR</name>
<evidence type="ECO:0000313" key="4">
    <source>
        <dbReference type="Proteomes" id="UP001151760"/>
    </source>
</evidence>
<dbReference type="InterPro" id="IPR000719">
    <property type="entry name" value="Prot_kinase_dom"/>
</dbReference>
<evidence type="ECO:0000256" key="1">
    <source>
        <dbReference type="SAM" id="MobiDB-lite"/>
    </source>
</evidence>
<dbReference type="SUPFAM" id="SSF56112">
    <property type="entry name" value="Protein kinase-like (PK-like)"/>
    <property type="match status" value="1"/>
</dbReference>
<dbReference type="PANTHER" id="PTHR27003">
    <property type="entry name" value="OS07G0166700 PROTEIN"/>
    <property type="match status" value="1"/>
</dbReference>
<protein>
    <submittedName>
        <fullName evidence="3">Kinase-like domain-containing protein</fullName>
    </submittedName>
</protein>
<reference evidence="3" key="2">
    <citation type="submission" date="2022-01" db="EMBL/GenBank/DDBJ databases">
        <authorList>
            <person name="Yamashiro T."/>
            <person name="Shiraishi A."/>
            <person name="Satake H."/>
            <person name="Nakayama K."/>
        </authorList>
    </citation>
    <scope>NUCLEOTIDE SEQUENCE</scope>
</reference>
<dbReference type="Proteomes" id="UP001151760">
    <property type="component" value="Unassembled WGS sequence"/>
</dbReference>
<dbReference type="InterPro" id="IPR045272">
    <property type="entry name" value="ANXUR1/2-like"/>
</dbReference>
<comment type="caution">
    <text evidence="3">The sequence shown here is derived from an EMBL/GenBank/DDBJ whole genome shotgun (WGS) entry which is preliminary data.</text>
</comment>
<dbReference type="EMBL" id="BQNB010011171">
    <property type="protein sequence ID" value="GJS87094.1"/>
    <property type="molecule type" value="Genomic_DNA"/>
</dbReference>
<dbReference type="PANTHER" id="PTHR27003:SF383">
    <property type="entry name" value="TYROSINE-PROTEIN KINASE, NON-RECEPTOR JAK_TYK2-RELATED"/>
    <property type="match status" value="1"/>
</dbReference>
<organism evidence="3 4">
    <name type="scientific">Tanacetum coccineum</name>
    <dbReference type="NCBI Taxonomy" id="301880"/>
    <lineage>
        <taxon>Eukaryota</taxon>
        <taxon>Viridiplantae</taxon>
        <taxon>Streptophyta</taxon>
        <taxon>Embryophyta</taxon>
        <taxon>Tracheophyta</taxon>
        <taxon>Spermatophyta</taxon>
        <taxon>Magnoliopsida</taxon>
        <taxon>eudicotyledons</taxon>
        <taxon>Gunneridae</taxon>
        <taxon>Pentapetalae</taxon>
        <taxon>asterids</taxon>
        <taxon>campanulids</taxon>
        <taxon>Asterales</taxon>
        <taxon>Asteraceae</taxon>
        <taxon>Asteroideae</taxon>
        <taxon>Anthemideae</taxon>
        <taxon>Anthemidinae</taxon>
        <taxon>Tanacetum</taxon>
    </lineage>
</organism>